<dbReference type="RefSeq" id="WP_076517393.1">
    <property type="nucleotide sequence ID" value="NZ_FTOH01000010.1"/>
</dbReference>
<dbReference type="AlphaFoldDB" id="A0A1N7PMK1"/>
<dbReference type="OrthoDB" id="9792301at2"/>
<dbReference type="EMBL" id="FTOH01000010">
    <property type="protein sequence ID" value="SIT11786.1"/>
    <property type="molecule type" value="Genomic_DNA"/>
</dbReference>
<dbReference type="PANTHER" id="PTHR47260:SF1">
    <property type="entry name" value="UPF0644 PROTEIN PB2B4.06"/>
    <property type="match status" value="1"/>
</dbReference>
<dbReference type="Proteomes" id="UP000185639">
    <property type="component" value="Unassembled WGS sequence"/>
</dbReference>
<organism evidence="2 3">
    <name type="scientific">Thalassolituus maritimus</name>
    <dbReference type="NCBI Taxonomy" id="484498"/>
    <lineage>
        <taxon>Bacteria</taxon>
        <taxon>Pseudomonadati</taxon>
        <taxon>Pseudomonadota</taxon>
        <taxon>Gammaproteobacteria</taxon>
        <taxon>Oceanospirillales</taxon>
        <taxon>Oceanospirillaceae</taxon>
        <taxon>Thalassolituus</taxon>
    </lineage>
</organism>
<dbReference type="Pfam" id="PF03061">
    <property type="entry name" value="4HBT"/>
    <property type="match status" value="1"/>
</dbReference>
<dbReference type="SUPFAM" id="SSF54637">
    <property type="entry name" value="Thioesterase/thiol ester dehydrase-isomerase"/>
    <property type="match status" value="1"/>
</dbReference>
<evidence type="ECO:0000313" key="3">
    <source>
        <dbReference type="Proteomes" id="UP000185639"/>
    </source>
</evidence>
<evidence type="ECO:0000313" key="2">
    <source>
        <dbReference type="EMBL" id="SIT11786.1"/>
    </source>
</evidence>
<keyword evidence="3" id="KW-1185">Reference proteome</keyword>
<proteinExistence type="predicted"/>
<dbReference type="PANTHER" id="PTHR47260">
    <property type="entry name" value="UPF0644 PROTEIN PB2B4.06"/>
    <property type="match status" value="1"/>
</dbReference>
<sequence>MPWQPISKADHRCFGCGTENPHGLNMNFETDGEKVRTVVTIPEHLRGWAKLAHGGVTSTILDEVMGWASMYFTNKYPLTRDLNVTFQKPVYVDQTVTATGWIKEQKNRRKFLLVGELHDENGELLASSSSEFAMFDKDQFLKLGLVGEEDLDAMTCTFSSSHDYGHSYSND</sequence>
<reference evidence="3" key="1">
    <citation type="submission" date="2017-01" db="EMBL/GenBank/DDBJ databases">
        <authorList>
            <person name="Varghese N."/>
            <person name="Submissions S."/>
        </authorList>
    </citation>
    <scope>NUCLEOTIDE SEQUENCE [LARGE SCALE GENOMIC DNA]</scope>
    <source>
        <strain evidence="3">DSM 24913</strain>
    </source>
</reference>
<dbReference type="CDD" id="cd03443">
    <property type="entry name" value="PaaI_thioesterase"/>
    <property type="match status" value="1"/>
</dbReference>
<gene>
    <name evidence="2" type="ORF">SAMN05421686_11095</name>
</gene>
<dbReference type="STRING" id="484498.SAMN05421686_11095"/>
<dbReference type="InterPro" id="IPR052061">
    <property type="entry name" value="PTE-AB_protein"/>
</dbReference>
<dbReference type="Gene3D" id="3.10.129.10">
    <property type="entry name" value="Hotdog Thioesterase"/>
    <property type="match status" value="1"/>
</dbReference>
<dbReference type="InterPro" id="IPR006683">
    <property type="entry name" value="Thioestr_dom"/>
</dbReference>
<dbReference type="GO" id="GO:0016790">
    <property type="term" value="F:thiolester hydrolase activity"/>
    <property type="evidence" value="ECO:0007669"/>
    <property type="project" value="UniProtKB-ARBA"/>
</dbReference>
<name>A0A1N7PMK1_9GAMM</name>
<accession>A0A1N7PMK1</accession>
<feature type="domain" description="Thioesterase" evidence="1">
    <location>
        <begin position="52"/>
        <end position="124"/>
    </location>
</feature>
<dbReference type="InterPro" id="IPR029069">
    <property type="entry name" value="HotDog_dom_sf"/>
</dbReference>
<protein>
    <submittedName>
        <fullName evidence="2">Acyl-coenzyme A thioesterase PaaI, contains HGG motif</fullName>
    </submittedName>
</protein>
<evidence type="ECO:0000259" key="1">
    <source>
        <dbReference type="Pfam" id="PF03061"/>
    </source>
</evidence>